<reference evidence="1" key="1">
    <citation type="journal article" date="2015" name="Nature">
        <title>Complex archaea that bridge the gap between prokaryotes and eukaryotes.</title>
        <authorList>
            <person name="Spang A."/>
            <person name="Saw J.H."/>
            <person name="Jorgensen S.L."/>
            <person name="Zaremba-Niedzwiedzka K."/>
            <person name="Martijn J."/>
            <person name="Lind A.E."/>
            <person name="van Eijk R."/>
            <person name="Schleper C."/>
            <person name="Guy L."/>
            <person name="Ettema T.J."/>
        </authorList>
    </citation>
    <scope>NUCLEOTIDE SEQUENCE</scope>
</reference>
<name>A0A0F9UN72_9ZZZZ</name>
<protein>
    <submittedName>
        <fullName evidence="1">Uncharacterized protein</fullName>
    </submittedName>
</protein>
<sequence length="57" mass="7044">MKYLEQMQIEKYKEKIAKEKCDECGTKDFNGYICKGCNRTNIRLWNYWCEIQWDLKI</sequence>
<dbReference type="AlphaFoldDB" id="A0A0F9UN72"/>
<dbReference type="EMBL" id="LAZR01000902">
    <property type="protein sequence ID" value="KKN55063.1"/>
    <property type="molecule type" value="Genomic_DNA"/>
</dbReference>
<organism evidence="1">
    <name type="scientific">marine sediment metagenome</name>
    <dbReference type="NCBI Taxonomy" id="412755"/>
    <lineage>
        <taxon>unclassified sequences</taxon>
        <taxon>metagenomes</taxon>
        <taxon>ecological metagenomes</taxon>
    </lineage>
</organism>
<comment type="caution">
    <text evidence="1">The sequence shown here is derived from an EMBL/GenBank/DDBJ whole genome shotgun (WGS) entry which is preliminary data.</text>
</comment>
<accession>A0A0F9UN72</accession>
<evidence type="ECO:0000313" key="1">
    <source>
        <dbReference type="EMBL" id="KKN55063.1"/>
    </source>
</evidence>
<proteinExistence type="predicted"/>
<gene>
    <name evidence="1" type="ORF">LCGC14_0586640</name>
</gene>